<dbReference type="Proteomes" id="UP001215598">
    <property type="component" value="Unassembled WGS sequence"/>
</dbReference>
<protein>
    <recommendedName>
        <fullName evidence="3">Reverse transcriptase</fullName>
    </recommendedName>
</protein>
<comment type="caution">
    <text evidence="1">The sequence shown here is derived from an EMBL/GenBank/DDBJ whole genome shotgun (WGS) entry which is preliminary data.</text>
</comment>
<sequence>TGPTHLNAHRHKSGFITSPACEACGEPFETRAHYLLQCPVLEPLCQPLHKAAKCAGHFGSLHVAPLLSEPKILKALGTFIEASARFEKPVNC</sequence>
<organism evidence="1 2">
    <name type="scientific">Mycena metata</name>
    <dbReference type="NCBI Taxonomy" id="1033252"/>
    <lineage>
        <taxon>Eukaryota</taxon>
        <taxon>Fungi</taxon>
        <taxon>Dikarya</taxon>
        <taxon>Basidiomycota</taxon>
        <taxon>Agaricomycotina</taxon>
        <taxon>Agaricomycetes</taxon>
        <taxon>Agaricomycetidae</taxon>
        <taxon>Agaricales</taxon>
        <taxon>Marasmiineae</taxon>
        <taxon>Mycenaceae</taxon>
        <taxon>Mycena</taxon>
    </lineage>
</organism>
<keyword evidence="2" id="KW-1185">Reference proteome</keyword>
<evidence type="ECO:0000313" key="1">
    <source>
        <dbReference type="EMBL" id="KAJ7731665.1"/>
    </source>
</evidence>
<evidence type="ECO:0008006" key="3">
    <source>
        <dbReference type="Google" id="ProtNLM"/>
    </source>
</evidence>
<feature type="non-terminal residue" evidence="1">
    <location>
        <position position="1"/>
    </location>
</feature>
<name>A0AAD7MTQ1_9AGAR</name>
<dbReference type="EMBL" id="JARKIB010000151">
    <property type="protein sequence ID" value="KAJ7731665.1"/>
    <property type="molecule type" value="Genomic_DNA"/>
</dbReference>
<dbReference type="AlphaFoldDB" id="A0AAD7MTQ1"/>
<accession>A0AAD7MTQ1</accession>
<evidence type="ECO:0000313" key="2">
    <source>
        <dbReference type="Proteomes" id="UP001215598"/>
    </source>
</evidence>
<proteinExistence type="predicted"/>
<reference evidence="1" key="1">
    <citation type="submission" date="2023-03" db="EMBL/GenBank/DDBJ databases">
        <title>Massive genome expansion in bonnet fungi (Mycena s.s.) driven by repeated elements and novel gene families across ecological guilds.</title>
        <authorList>
            <consortium name="Lawrence Berkeley National Laboratory"/>
            <person name="Harder C.B."/>
            <person name="Miyauchi S."/>
            <person name="Viragh M."/>
            <person name="Kuo A."/>
            <person name="Thoen E."/>
            <person name="Andreopoulos B."/>
            <person name="Lu D."/>
            <person name="Skrede I."/>
            <person name="Drula E."/>
            <person name="Henrissat B."/>
            <person name="Morin E."/>
            <person name="Kohler A."/>
            <person name="Barry K."/>
            <person name="LaButti K."/>
            <person name="Morin E."/>
            <person name="Salamov A."/>
            <person name="Lipzen A."/>
            <person name="Mereny Z."/>
            <person name="Hegedus B."/>
            <person name="Baldrian P."/>
            <person name="Stursova M."/>
            <person name="Weitz H."/>
            <person name="Taylor A."/>
            <person name="Grigoriev I.V."/>
            <person name="Nagy L.G."/>
            <person name="Martin F."/>
            <person name="Kauserud H."/>
        </authorList>
    </citation>
    <scope>NUCLEOTIDE SEQUENCE</scope>
    <source>
        <strain evidence="1">CBHHK182m</strain>
    </source>
</reference>
<gene>
    <name evidence="1" type="ORF">B0H16DRAFT_1329173</name>
</gene>